<dbReference type="SUPFAM" id="SSF55729">
    <property type="entry name" value="Acyl-CoA N-acyltransferases (Nat)"/>
    <property type="match status" value="1"/>
</dbReference>
<accession>A0ABQ1QGI9</accession>
<organism evidence="2 3">
    <name type="scientific">Pontibacillus salipaludis</name>
    <dbReference type="NCBI Taxonomy" id="1697394"/>
    <lineage>
        <taxon>Bacteria</taxon>
        <taxon>Bacillati</taxon>
        <taxon>Bacillota</taxon>
        <taxon>Bacilli</taxon>
        <taxon>Bacillales</taxon>
        <taxon>Bacillaceae</taxon>
        <taxon>Pontibacillus</taxon>
    </lineage>
</organism>
<evidence type="ECO:0000259" key="1">
    <source>
        <dbReference type="PROSITE" id="PS51186"/>
    </source>
</evidence>
<sequence length="182" mass="21238">MTIRFLESERVFLRPIEEADLDIFYYQGLWDAEVRKLTGTQAFFSRSSVEQWFEKISEDSERIDLLICQQEDGTPIGDMAMLDIDHLNRKAVVRVSLFAKETWGKGLGTEALSLLVEYGFNQLNLNRIGLDVFSYNSRAIRSYEKLGFIKEGRIRDALFYDGEYHDSILMGMKEDEFIKQHK</sequence>
<dbReference type="PROSITE" id="PS51186">
    <property type="entry name" value="GNAT"/>
    <property type="match status" value="1"/>
</dbReference>
<dbReference type="PANTHER" id="PTHR43415">
    <property type="entry name" value="SPERMIDINE N(1)-ACETYLTRANSFERASE"/>
    <property type="match status" value="1"/>
</dbReference>
<reference evidence="3" key="1">
    <citation type="journal article" date="2019" name="Int. J. Syst. Evol. Microbiol.">
        <title>The Global Catalogue of Microorganisms (GCM) 10K type strain sequencing project: providing services to taxonomists for standard genome sequencing and annotation.</title>
        <authorList>
            <consortium name="The Broad Institute Genomics Platform"/>
            <consortium name="The Broad Institute Genome Sequencing Center for Infectious Disease"/>
            <person name="Wu L."/>
            <person name="Ma J."/>
        </authorList>
    </citation>
    <scope>NUCLEOTIDE SEQUENCE [LARGE SCALE GENOMIC DNA]</scope>
    <source>
        <strain evidence="3">CGMCC 1.15353</strain>
    </source>
</reference>
<dbReference type="Pfam" id="PF13302">
    <property type="entry name" value="Acetyltransf_3"/>
    <property type="match status" value="1"/>
</dbReference>
<dbReference type="InterPro" id="IPR016181">
    <property type="entry name" value="Acyl_CoA_acyltransferase"/>
</dbReference>
<evidence type="ECO:0000313" key="2">
    <source>
        <dbReference type="EMBL" id="GGD25843.1"/>
    </source>
</evidence>
<dbReference type="RefSeq" id="WP_188655831.1">
    <property type="nucleotide sequence ID" value="NZ_BMIN01000021.1"/>
</dbReference>
<evidence type="ECO:0000313" key="3">
    <source>
        <dbReference type="Proteomes" id="UP000642571"/>
    </source>
</evidence>
<dbReference type="PANTHER" id="PTHR43415:SF3">
    <property type="entry name" value="GNAT-FAMILY ACETYLTRANSFERASE"/>
    <property type="match status" value="1"/>
</dbReference>
<dbReference type="Gene3D" id="3.40.630.30">
    <property type="match status" value="1"/>
</dbReference>
<comment type="caution">
    <text evidence="2">The sequence shown here is derived from an EMBL/GenBank/DDBJ whole genome shotgun (WGS) entry which is preliminary data.</text>
</comment>
<protein>
    <submittedName>
        <fullName evidence="2">Aminoglycoside N(6')-acetyltransferase</fullName>
    </submittedName>
</protein>
<dbReference type="Proteomes" id="UP000642571">
    <property type="component" value="Unassembled WGS sequence"/>
</dbReference>
<name>A0ABQ1QGI9_9BACI</name>
<dbReference type="EMBL" id="BMIN01000021">
    <property type="protein sequence ID" value="GGD25843.1"/>
    <property type="molecule type" value="Genomic_DNA"/>
</dbReference>
<proteinExistence type="predicted"/>
<dbReference type="InterPro" id="IPR000182">
    <property type="entry name" value="GNAT_dom"/>
</dbReference>
<keyword evidence="3" id="KW-1185">Reference proteome</keyword>
<gene>
    <name evidence="2" type="ORF">GCM10011389_36760</name>
</gene>
<feature type="domain" description="N-acetyltransferase" evidence="1">
    <location>
        <begin position="11"/>
        <end position="175"/>
    </location>
</feature>